<dbReference type="GeneID" id="28250162"/>
<dbReference type="KEGG" id="rmb:K529_009980"/>
<dbReference type="RefSeq" id="WP_005628738.1">
    <property type="nucleotide sequence ID" value="NZ_CP015230.1"/>
</dbReference>
<name>A0A1B1A3C4_9RHOB</name>
<dbReference type="Pfam" id="PF04314">
    <property type="entry name" value="PCuAC"/>
    <property type="match status" value="1"/>
</dbReference>
<feature type="chain" id="PRO_5008518340" evidence="2">
    <location>
        <begin position="22"/>
        <end position="166"/>
    </location>
</feature>
<dbReference type="Proteomes" id="UP000013243">
    <property type="component" value="Chromosome"/>
</dbReference>
<dbReference type="PANTHER" id="PTHR36302:SF1">
    <property type="entry name" value="COPPER CHAPERONE PCU(A)C"/>
    <property type="match status" value="1"/>
</dbReference>
<dbReference type="AlphaFoldDB" id="A0A1B1A3C4"/>
<dbReference type="SUPFAM" id="SSF110087">
    <property type="entry name" value="DR1885-like metal-binding protein"/>
    <property type="match status" value="1"/>
</dbReference>
<keyword evidence="2" id="KW-0732">Signal</keyword>
<evidence type="ECO:0000256" key="2">
    <source>
        <dbReference type="SAM" id="SignalP"/>
    </source>
</evidence>
<feature type="region of interest" description="Disordered" evidence="1">
    <location>
        <begin position="145"/>
        <end position="166"/>
    </location>
</feature>
<reference evidence="3 4" key="1">
    <citation type="journal article" date="2016" name="ISME J.">
        <title>Global occurrence and heterogeneity of the Roseobacter-clade species Ruegeria mobilis.</title>
        <authorList>
            <person name="Sonnenschein E."/>
            <person name="Gram L."/>
        </authorList>
    </citation>
    <scope>NUCLEOTIDE SEQUENCE [LARGE SCALE GENOMIC DNA]</scope>
    <source>
        <strain evidence="3 4">F1926</strain>
    </source>
</reference>
<dbReference type="InterPro" id="IPR036182">
    <property type="entry name" value="PCuAC_sf"/>
</dbReference>
<dbReference type="EMBL" id="CP015230">
    <property type="protein sequence ID" value="ANP41090.1"/>
    <property type="molecule type" value="Genomic_DNA"/>
</dbReference>
<dbReference type="STRING" id="1265309.K529_009980"/>
<protein>
    <submittedName>
        <fullName evidence="3">Copper-binding protein</fullName>
    </submittedName>
</protein>
<sequence length="166" mass="17889">MSFKSLSRSAAFSAIATLALAGTAAAEMVVQDAYARSSNKMSGGAFMEVLNQGDTDDRLVEARSDVAKRVELHTSKEDANGVMKMMPVEEGFAIPAGGTHMFQRGGDHIMFMGLNRELKDGDKIDVALVFEKAGEVPVQIEVDMDRQPTEGHAGHDNHGDHSEHSN</sequence>
<evidence type="ECO:0000313" key="4">
    <source>
        <dbReference type="Proteomes" id="UP000013243"/>
    </source>
</evidence>
<organism evidence="3 4">
    <name type="scientific">Tritonibacter mobilis F1926</name>
    <dbReference type="NCBI Taxonomy" id="1265309"/>
    <lineage>
        <taxon>Bacteria</taxon>
        <taxon>Pseudomonadati</taxon>
        <taxon>Pseudomonadota</taxon>
        <taxon>Alphaproteobacteria</taxon>
        <taxon>Rhodobacterales</taxon>
        <taxon>Paracoccaceae</taxon>
        <taxon>Tritonibacter</taxon>
    </lineage>
</organism>
<dbReference type="Gene3D" id="2.60.40.1890">
    <property type="entry name" value="PCu(A)C copper chaperone"/>
    <property type="match status" value="1"/>
</dbReference>
<feature type="signal peptide" evidence="2">
    <location>
        <begin position="1"/>
        <end position="21"/>
    </location>
</feature>
<proteinExistence type="predicted"/>
<dbReference type="OrthoDB" id="9796962at2"/>
<dbReference type="PANTHER" id="PTHR36302">
    <property type="entry name" value="BLR7088 PROTEIN"/>
    <property type="match status" value="1"/>
</dbReference>
<evidence type="ECO:0000256" key="1">
    <source>
        <dbReference type="SAM" id="MobiDB-lite"/>
    </source>
</evidence>
<gene>
    <name evidence="3" type="ORF">K529_009980</name>
</gene>
<dbReference type="InterPro" id="IPR007410">
    <property type="entry name" value="LpqE-like"/>
</dbReference>
<accession>A0A1B1A3C4</accession>
<dbReference type="InterPro" id="IPR058248">
    <property type="entry name" value="Lxx211020-like"/>
</dbReference>
<evidence type="ECO:0000313" key="3">
    <source>
        <dbReference type="EMBL" id="ANP41090.1"/>
    </source>
</evidence>